<organism evidence="9 10">
    <name type="scientific">Blastopirellula retiformator</name>
    <dbReference type="NCBI Taxonomy" id="2527970"/>
    <lineage>
        <taxon>Bacteria</taxon>
        <taxon>Pseudomonadati</taxon>
        <taxon>Planctomycetota</taxon>
        <taxon>Planctomycetia</taxon>
        <taxon>Pirellulales</taxon>
        <taxon>Pirellulaceae</taxon>
        <taxon>Blastopirellula</taxon>
    </lineage>
</organism>
<proteinExistence type="predicted"/>
<evidence type="ECO:0000256" key="7">
    <source>
        <dbReference type="ARBA" id="ARBA00023150"/>
    </source>
</evidence>
<accession>A0A5C5VMH4</accession>
<keyword evidence="7" id="KW-0501">Molybdenum cofactor biosynthesis</keyword>
<keyword evidence="6" id="KW-0342">GTP-binding</keyword>
<keyword evidence="3" id="KW-0479">Metal-binding</keyword>
<keyword evidence="4" id="KW-0547">Nucleotide-binding</keyword>
<sequence length="192" mass="20113">MGADKASLPFGDTSLIMHTLLQIAPAVTKLVAVAAPDQELPKLPIKVSVVRDATPRLGPLEAIRVGLDSLGPQIDSALICGCDTPLVTEKAVRILFEKLSDDCDAAIAADIERMHPTFGVYRVHAAGVAARQLLVGERSLHGFVKHLSITAVSTRELGGDHLLHNVNTPEEYASALAAAGLPAAEIPPPSAP</sequence>
<dbReference type="InterPro" id="IPR029044">
    <property type="entry name" value="Nucleotide-diphossugar_trans"/>
</dbReference>
<dbReference type="PANTHER" id="PTHR19136">
    <property type="entry name" value="MOLYBDENUM COFACTOR GUANYLYLTRANSFERASE"/>
    <property type="match status" value="1"/>
</dbReference>
<keyword evidence="1" id="KW-0963">Cytoplasm</keyword>
<protein>
    <submittedName>
        <fullName evidence="9">Molybdopterin-guanine dinucleotide biosynthesis protein MobA</fullName>
    </submittedName>
</protein>
<evidence type="ECO:0000259" key="8">
    <source>
        <dbReference type="Pfam" id="PF12804"/>
    </source>
</evidence>
<dbReference type="GO" id="GO:0016779">
    <property type="term" value="F:nucleotidyltransferase activity"/>
    <property type="evidence" value="ECO:0007669"/>
    <property type="project" value="TreeGrafter"/>
</dbReference>
<dbReference type="GO" id="GO:0046872">
    <property type="term" value="F:metal ion binding"/>
    <property type="evidence" value="ECO:0007669"/>
    <property type="project" value="UniProtKB-KW"/>
</dbReference>
<evidence type="ECO:0000313" key="9">
    <source>
        <dbReference type="EMBL" id="TWT39085.1"/>
    </source>
</evidence>
<feature type="domain" description="MobA-like NTP transferase" evidence="8">
    <location>
        <begin position="1"/>
        <end position="143"/>
    </location>
</feature>
<evidence type="ECO:0000256" key="4">
    <source>
        <dbReference type="ARBA" id="ARBA00022741"/>
    </source>
</evidence>
<evidence type="ECO:0000256" key="5">
    <source>
        <dbReference type="ARBA" id="ARBA00022842"/>
    </source>
</evidence>
<keyword evidence="5" id="KW-0460">Magnesium</keyword>
<evidence type="ECO:0000256" key="1">
    <source>
        <dbReference type="ARBA" id="ARBA00022490"/>
    </source>
</evidence>
<dbReference type="AlphaFoldDB" id="A0A5C5VMH4"/>
<name>A0A5C5VMH4_9BACT</name>
<reference evidence="9 10" key="1">
    <citation type="submission" date="2019-02" db="EMBL/GenBank/DDBJ databases">
        <title>Deep-cultivation of Planctomycetes and their phenomic and genomic characterization uncovers novel biology.</title>
        <authorList>
            <person name="Wiegand S."/>
            <person name="Jogler M."/>
            <person name="Boedeker C."/>
            <person name="Pinto D."/>
            <person name="Vollmers J."/>
            <person name="Rivas-Marin E."/>
            <person name="Kohn T."/>
            <person name="Peeters S.H."/>
            <person name="Heuer A."/>
            <person name="Rast P."/>
            <person name="Oberbeckmann S."/>
            <person name="Bunk B."/>
            <person name="Jeske O."/>
            <person name="Meyerdierks A."/>
            <person name="Storesund J.E."/>
            <person name="Kallscheuer N."/>
            <person name="Luecker S."/>
            <person name="Lage O.M."/>
            <person name="Pohl T."/>
            <person name="Merkel B.J."/>
            <person name="Hornburger P."/>
            <person name="Mueller R.-W."/>
            <person name="Bruemmer F."/>
            <person name="Labrenz M."/>
            <person name="Spormann A.M."/>
            <person name="Op Den Camp H."/>
            <person name="Overmann J."/>
            <person name="Amann R."/>
            <person name="Jetten M.S.M."/>
            <person name="Mascher T."/>
            <person name="Medema M.H."/>
            <person name="Devos D.P."/>
            <person name="Kaster A.-K."/>
            <person name="Ovreas L."/>
            <person name="Rohde M."/>
            <person name="Galperin M.Y."/>
            <person name="Jogler C."/>
        </authorList>
    </citation>
    <scope>NUCLEOTIDE SEQUENCE [LARGE SCALE GENOMIC DNA]</scope>
    <source>
        <strain evidence="9 10">Enr8</strain>
    </source>
</reference>
<evidence type="ECO:0000256" key="3">
    <source>
        <dbReference type="ARBA" id="ARBA00022723"/>
    </source>
</evidence>
<evidence type="ECO:0000256" key="6">
    <source>
        <dbReference type="ARBA" id="ARBA00023134"/>
    </source>
</evidence>
<evidence type="ECO:0000313" key="10">
    <source>
        <dbReference type="Proteomes" id="UP000318878"/>
    </source>
</evidence>
<dbReference type="Pfam" id="PF12804">
    <property type="entry name" value="NTP_transf_3"/>
    <property type="match status" value="1"/>
</dbReference>
<dbReference type="PANTHER" id="PTHR19136:SF81">
    <property type="entry name" value="MOLYBDENUM COFACTOR GUANYLYLTRANSFERASE"/>
    <property type="match status" value="1"/>
</dbReference>
<gene>
    <name evidence="9" type="ORF">Enr8_07800</name>
</gene>
<keyword evidence="10" id="KW-1185">Reference proteome</keyword>
<dbReference type="InterPro" id="IPR025877">
    <property type="entry name" value="MobA-like_NTP_Trfase"/>
</dbReference>
<dbReference type="GO" id="GO:0005525">
    <property type="term" value="F:GTP binding"/>
    <property type="evidence" value="ECO:0007669"/>
    <property type="project" value="UniProtKB-KW"/>
</dbReference>
<keyword evidence="2" id="KW-0808">Transferase</keyword>
<dbReference type="SUPFAM" id="SSF53448">
    <property type="entry name" value="Nucleotide-diphospho-sugar transferases"/>
    <property type="match status" value="1"/>
</dbReference>
<evidence type="ECO:0000256" key="2">
    <source>
        <dbReference type="ARBA" id="ARBA00022679"/>
    </source>
</evidence>
<dbReference type="Gene3D" id="3.90.550.10">
    <property type="entry name" value="Spore Coat Polysaccharide Biosynthesis Protein SpsA, Chain A"/>
    <property type="match status" value="1"/>
</dbReference>
<dbReference type="EMBL" id="SJPF01000001">
    <property type="protein sequence ID" value="TWT39085.1"/>
    <property type="molecule type" value="Genomic_DNA"/>
</dbReference>
<dbReference type="Proteomes" id="UP000318878">
    <property type="component" value="Unassembled WGS sequence"/>
</dbReference>
<dbReference type="GO" id="GO:0006777">
    <property type="term" value="P:Mo-molybdopterin cofactor biosynthetic process"/>
    <property type="evidence" value="ECO:0007669"/>
    <property type="project" value="UniProtKB-KW"/>
</dbReference>
<dbReference type="CDD" id="cd02503">
    <property type="entry name" value="MobA"/>
    <property type="match status" value="1"/>
</dbReference>
<dbReference type="InterPro" id="IPR013482">
    <property type="entry name" value="Molybde_CF_guanTrfase"/>
</dbReference>
<comment type="caution">
    <text evidence="9">The sequence shown here is derived from an EMBL/GenBank/DDBJ whole genome shotgun (WGS) entry which is preliminary data.</text>
</comment>